<dbReference type="EMBL" id="NSJB01000010">
    <property type="protein sequence ID" value="PAT36459.1"/>
    <property type="molecule type" value="Genomic_DNA"/>
</dbReference>
<reference evidence="3 4" key="1">
    <citation type="submission" date="2017-08" db="EMBL/GenBank/DDBJ databases">
        <title>WGS of Clinical strains of the CDC Group NO-1 linked to zoonotic infections in humans.</title>
        <authorList>
            <person name="Bernier A.-M."/>
            <person name="Bernard K."/>
        </authorList>
    </citation>
    <scope>NUCLEOTIDE SEQUENCE [LARGE SCALE GENOMIC DNA]</scope>
    <source>
        <strain evidence="3 4">NML00-0135</strain>
    </source>
</reference>
<dbReference type="Proteomes" id="UP000218054">
    <property type="component" value="Unassembled WGS sequence"/>
</dbReference>
<sequence length="407" mass="45308">MLTLTQPPQTTIDYRITTPMFLGGAEPQEVDATQFRNASFKGALRFWWRALLWGRFLREAQGDVTQALKNLHHKEGTLFGKASDGNDSRQSAVRVQSTLSGQPCNKKDLDTQLEGIGYLLGLGLYHFRDKVLRDYLPPSQLQVTLQYACELSSDDISGIEHAAIALGLFGGLGSRSRKGLGSLSIQYLQPTQGDKQEFETRDAIEAFVNNTLDFSAPATPLPPFTAFSQASRIDISGEGSDAIKTLKVIGDEMQLYRGYGRHNPKTGQHEVLGQRARQNFKDDHDLVQGASSLKELPKRAVFGLPHNYFFSSTGHKMDIAPENGGRRASPLFIHVHALKDSRFVALQLLLPALYLHKDMAIEAKPGKGRAQTIPNPITDYAVIHRYMDGFKTKLETKANYKELRRHG</sequence>
<evidence type="ECO:0000313" key="3">
    <source>
        <dbReference type="EMBL" id="PAT36459.1"/>
    </source>
</evidence>
<comment type="caution">
    <text evidence="3">The sequence shown here is derived from an EMBL/GenBank/DDBJ whole genome shotgun (WGS) entry which is preliminary data.</text>
</comment>
<protein>
    <submittedName>
        <fullName evidence="3">Type III-B CRISPR module RAMP protein Cmr1</fullName>
    </submittedName>
</protein>
<dbReference type="AlphaFoldDB" id="A0A2A2AFU2"/>
<proteinExistence type="predicted"/>
<dbReference type="GO" id="GO:0051607">
    <property type="term" value="P:defense response to virus"/>
    <property type="evidence" value="ECO:0007669"/>
    <property type="project" value="UniProtKB-KW"/>
</dbReference>
<keyword evidence="1" id="KW-0051">Antiviral defense</keyword>
<dbReference type="NCBIfam" id="TIGR01894">
    <property type="entry name" value="cas_TM1795_cmr1"/>
    <property type="match status" value="1"/>
</dbReference>
<evidence type="ECO:0000313" key="4">
    <source>
        <dbReference type="Proteomes" id="UP000218054"/>
    </source>
</evidence>
<dbReference type="RefSeq" id="WP_095540367.1">
    <property type="nucleotide sequence ID" value="NZ_NSJB01000010.1"/>
</dbReference>
<accession>A0A2A2AFU2</accession>
<dbReference type="InterPro" id="IPR007522">
    <property type="entry name" value="CRISPR-assoc_prot_TM1795"/>
</dbReference>
<dbReference type="InterPro" id="IPR005537">
    <property type="entry name" value="RAMP_III_fam"/>
</dbReference>
<evidence type="ECO:0000259" key="2">
    <source>
        <dbReference type="Pfam" id="PF03787"/>
    </source>
</evidence>
<evidence type="ECO:0000256" key="1">
    <source>
        <dbReference type="ARBA" id="ARBA00023118"/>
    </source>
</evidence>
<dbReference type="Pfam" id="PF03787">
    <property type="entry name" value="RAMPs"/>
    <property type="match status" value="1"/>
</dbReference>
<organism evidence="3 4">
    <name type="scientific">Vandammella animalimorsus</name>
    <dbReference type="NCBI Taxonomy" id="2029117"/>
    <lineage>
        <taxon>Bacteria</taxon>
        <taxon>Pseudomonadati</taxon>
        <taxon>Pseudomonadota</taxon>
        <taxon>Betaproteobacteria</taxon>
        <taxon>Burkholderiales</taxon>
        <taxon>Comamonadaceae</taxon>
        <taxon>Vandammella</taxon>
    </lineage>
</organism>
<feature type="domain" description="CRISPR type III-associated protein" evidence="2">
    <location>
        <begin position="16"/>
        <end position="184"/>
    </location>
</feature>
<name>A0A2A2AFU2_9BURK</name>
<keyword evidence="4" id="KW-1185">Reference proteome</keyword>
<gene>
    <name evidence="3" type="primary">cmr1</name>
    <name evidence="3" type="ORF">CK625_10985</name>
</gene>